<dbReference type="eggNOG" id="KOG2626">
    <property type="taxonomic scope" value="Eukaryota"/>
</dbReference>
<organism evidence="2">
    <name type="scientific">Oryza nivara</name>
    <name type="common">Indian wild rice</name>
    <name type="synonym">Oryza sativa f. spontanea</name>
    <dbReference type="NCBI Taxonomy" id="4536"/>
    <lineage>
        <taxon>Eukaryota</taxon>
        <taxon>Viridiplantae</taxon>
        <taxon>Streptophyta</taxon>
        <taxon>Embryophyta</taxon>
        <taxon>Tracheophyta</taxon>
        <taxon>Spermatophyta</taxon>
        <taxon>Magnoliopsida</taxon>
        <taxon>Liliopsida</taxon>
        <taxon>Poales</taxon>
        <taxon>Poaceae</taxon>
        <taxon>BOP clade</taxon>
        <taxon>Oryzoideae</taxon>
        <taxon>Oryzeae</taxon>
        <taxon>Oryzinae</taxon>
        <taxon>Oryza</taxon>
    </lineage>
</organism>
<dbReference type="Gramene" id="ONIVA06G03580.1">
    <property type="protein sequence ID" value="ONIVA06G03580.1"/>
    <property type="gene ID" value="ONIVA06G03580"/>
</dbReference>
<dbReference type="AlphaFoldDB" id="A0A0E0HKV5"/>
<feature type="region of interest" description="Disordered" evidence="1">
    <location>
        <begin position="564"/>
        <end position="587"/>
    </location>
</feature>
<reference evidence="2" key="1">
    <citation type="submission" date="2015-04" db="UniProtKB">
        <authorList>
            <consortium name="EnsemblPlants"/>
        </authorList>
    </citation>
    <scope>IDENTIFICATION</scope>
    <source>
        <strain evidence="2">SL10</strain>
    </source>
</reference>
<evidence type="ECO:0000256" key="1">
    <source>
        <dbReference type="SAM" id="MobiDB-lite"/>
    </source>
</evidence>
<dbReference type="FunFam" id="2.60.120.920:FF:000043">
    <property type="entry name" value="Protein TRAUCO"/>
    <property type="match status" value="1"/>
</dbReference>
<dbReference type="PANTHER" id="PTHR10598:SF0">
    <property type="entry name" value="SET1_ASH2 HISTONE METHYLTRANSFERASE COMPLEX SUBUNIT ASH2"/>
    <property type="match status" value="1"/>
</dbReference>
<dbReference type="EnsemblPlants" id="ONIVA06G03580.1">
    <property type="protein sequence ID" value="ONIVA06G03580.1"/>
    <property type="gene ID" value="ONIVA06G03580"/>
</dbReference>
<proteinExistence type="predicted"/>
<accession>A0A0E0HKV5</accession>
<evidence type="ECO:0000313" key="3">
    <source>
        <dbReference type="Proteomes" id="UP000006591"/>
    </source>
</evidence>
<dbReference type="Proteomes" id="UP000006591">
    <property type="component" value="Chromosome 6"/>
</dbReference>
<sequence>MADAAAADDAPPSPPPSAFPPNRTETLPTDATPSAADTPNLPDTPASASAEPDTPFSDAALAADASDADASAVAAPPDDDGANPLGGAMKHMALAPPPPPSKKSKKKNSNSVWTRPNSRKGKKKAKQPANALAGGSAGANGRLPKPSSGDDELVLTPAPRFAAERNDDAPDLPVLLSRVFKSDKVEVSDDRLTAGSTKGYRMVRATRGVAAGAWYFEVKVLHLGSTGHTRLGWATDRIRILCLHTNQSMHSIRLDKKKRVRREKKQQEARNDGLDAQATKDNISGNNNRDFEQYGVINTFTQLFMRLMLTETHELPDGMHALVAAWSNGIHALFCFVSVIMFQIPYNKHVESLHYRGGGGVDVHVSRWIVLDGGYYLTARWCLHGVKAEDPNPHQQNYADIHAPVGYYVFGFGYRDMDGTKVHKAWRSNYADQGYGEGHVLGFYIHLPDGELYEPKQPFLVHYKGLPFRAEAPKAAEQKTPDPVPGSETCYFKNGVCQGTAYRMQLARRRAVAGPELGGPRQERQRTGSGRSELKTWFSRLLHAGAAGSAAALAAAGNGLSSRRLRSSSAVEMRERERRRAREQQPRCGEVAGGTAAECVAVFCYFPFAVVELIVLAVVRVPAALCRRAVQRKRRGHAAAVRGPRRGEARSTVNSSRHTVVDVKHEAWEICLTPVQVQKLAFRCMSVLIDLILQSTRNKDKETVVKSVNYS</sequence>
<feature type="compositionally biased region" description="Low complexity" evidence="1">
    <location>
        <begin position="1"/>
        <end position="10"/>
    </location>
</feature>
<feature type="compositionally biased region" description="Basic and acidic residues" evidence="1">
    <location>
        <begin position="572"/>
        <end position="585"/>
    </location>
</feature>
<reference evidence="2" key="2">
    <citation type="submission" date="2018-04" db="EMBL/GenBank/DDBJ databases">
        <title>OnivRS2 (Oryza nivara Reference Sequence Version 2).</title>
        <authorList>
            <person name="Zhang J."/>
            <person name="Kudrna D."/>
            <person name="Lee S."/>
            <person name="Talag J."/>
            <person name="Rajasekar S."/>
            <person name="Welchert J."/>
            <person name="Hsing Y.-I."/>
            <person name="Wing R.A."/>
        </authorList>
    </citation>
    <scope>NUCLEOTIDE SEQUENCE [LARGE SCALE GENOMIC DNA]</scope>
    <source>
        <strain evidence="2">SL10</strain>
    </source>
</reference>
<feature type="region of interest" description="Disordered" evidence="1">
    <location>
        <begin position="1"/>
        <end position="166"/>
    </location>
</feature>
<dbReference type="GO" id="GO:0000976">
    <property type="term" value="F:transcription cis-regulatory region binding"/>
    <property type="evidence" value="ECO:0007669"/>
    <property type="project" value="TreeGrafter"/>
</dbReference>
<evidence type="ECO:0008006" key="4">
    <source>
        <dbReference type="Google" id="ProtNLM"/>
    </source>
</evidence>
<dbReference type="InterPro" id="IPR013320">
    <property type="entry name" value="ConA-like_dom_sf"/>
</dbReference>
<name>A0A0E0HKV5_ORYNI</name>
<dbReference type="InterPro" id="IPR043136">
    <property type="entry name" value="B30.2/SPRY_sf"/>
</dbReference>
<keyword evidence="3" id="KW-1185">Reference proteome</keyword>
<dbReference type="InterPro" id="IPR037353">
    <property type="entry name" value="ASH2"/>
</dbReference>
<feature type="compositionally biased region" description="Low complexity" evidence="1">
    <location>
        <begin position="57"/>
        <end position="88"/>
    </location>
</feature>
<dbReference type="Gene3D" id="2.60.120.920">
    <property type="match status" value="2"/>
</dbReference>
<dbReference type="STRING" id="4536.A0A0E0HKV5"/>
<evidence type="ECO:0000313" key="2">
    <source>
        <dbReference type="EnsemblPlants" id="ONIVA06G03580.1"/>
    </source>
</evidence>
<feature type="compositionally biased region" description="Basic residues" evidence="1">
    <location>
        <begin position="255"/>
        <end position="264"/>
    </location>
</feature>
<dbReference type="GO" id="GO:0048188">
    <property type="term" value="C:Set1C/COMPASS complex"/>
    <property type="evidence" value="ECO:0007669"/>
    <property type="project" value="InterPro"/>
</dbReference>
<dbReference type="PANTHER" id="PTHR10598">
    <property type="entry name" value="SET1/ASH2 HISTONE METHYLTRANSFERASE COMPLEX SUBUNIT ASH2"/>
    <property type="match status" value="1"/>
</dbReference>
<dbReference type="SUPFAM" id="SSF49899">
    <property type="entry name" value="Concanavalin A-like lectins/glucanases"/>
    <property type="match status" value="1"/>
</dbReference>
<dbReference type="HOGENOM" id="CLU_388521_0_0_1"/>
<dbReference type="OMA" id="RILCLHT"/>
<feature type="region of interest" description="Disordered" evidence="1">
    <location>
        <begin position="253"/>
        <end position="287"/>
    </location>
</feature>
<protein>
    <recommendedName>
        <fullName evidence="4">SPRY domain-containing protein</fullName>
    </recommendedName>
</protein>
<feature type="compositionally biased region" description="Basic residues" evidence="1">
    <location>
        <begin position="117"/>
        <end position="126"/>
    </location>
</feature>
<feature type="compositionally biased region" description="Polar residues" evidence="1">
    <location>
        <begin position="23"/>
        <end position="37"/>
    </location>
</feature>
<feature type="region of interest" description="Disordered" evidence="1">
    <location>
        <begin position="512"/>
        <end position="531"/>
    </location>
</feature>